<sequence>MSETSTLPTALQTLLQQYPDIEVFEVILHDFAGNHRGKWVPREQIEKLFSGDFKMPKSVISVDAWGRDIPELIEATGDSDGICIADPATLAPVPWAERPTAQVVMQMSSASSNGEPLTPYPADPRAVLQAVVARYRALGLTPVVASELEFHLLQNQRDGYGQPLHTQSTELELPLGGDSYSLDAMREVAPIMDEIDQMARLQGIPVDTLITECGASQYEINLHHVADAVSACDHGSLLRRAIRAVARRHHQLATFMAKPFAEEVGNGMHIHFSLLDSTGNNVFVGTDDRGSDLLRHAVAGCLATMGDAMAIFAPNINSYRRLAPGSFAPVTANWGYENRTTALRIPAGDAESIRIEHRLPGADANVYLVVAAILAGALYGIEQQLEPSAAVEGEAAQQPSTLPLHWHEALNAFEQSAFIKEYLGAPFAELYAACKRGEKSEFDRRVTRLEYDAYL</sequence>
<comment type="similarity">
    <text evidence="2 3">Belongs to the glutamine synthetase family.</text>
</comment>
<dbReference type="PROSITE" id="PS51987">
    <property type="entry name" value="GS_CATALYTIC"/>
    <property type="match status" value="1"/>
</dbReference>
<dbReference type="PANTHER" id="PTHR43785">
    <property type="entry name" value="GAMMA-GLUTAMYLPUTRESCINE SYNTHETASE"/>
    <property type="match status" value="1"/>
</dbReference>
<evidence type="ECO:0000256" key="3">
    <source>
        <dbReference type="RuleBase" id="RU000384"/>
    </source>
</evidence>
<proteinExistence type="inferred from homology"/>
<dbReference type="GO" id="GO:0006542">
    <property type="term" value="P:glutamine biosynthetic process"/>
    <property type="evidence" value="ECO:0007669"/>
    <property type="project" value="InterPro"/>
</dbReference>
<dbReference type="InterPro" id="IPR014746">
    <property type="entry name" value="Gln_synth/guanido_kin_cat_dom"/>
</dbReference>
<gene>
    <name evidence="5" type="ORF">E3W66_02175</name>
</gene>
<dbReference type="OrthoDB" id="9789509at2"/>
<dbReference type="Pfam" id="PF00120">
    <property type="entry name" value="Gln-synt_C"/>
    <property type="match status" value="1"/>
</dbReference>
<dbReference type="InterPro" id="IPR036651">
    <property type="entry name" value="Gln_synt_N_sf"/>
</dbReference>
<accession>A0A4Y8UJ85</accession>
<evidence type="ECO:0000259" key="4">
    <source>
        <dbReference type="PROSITE" id="PS51987"/>
    </source>
</evidence>
<keyword evidence="6" id="KW-1185">Reference proteome</keyword>
<name>A0A4Y8UJ85_9GAMM</name>
<comment type="caution">
    <text evidence="5">The sequence shown here is derived from an EMBL/GenBank/DDBJ whole genome shotgun (WGS) entry which is preliminary data.</text>
</comment>
<evidence type="ECO:0000313" key="5">
    <source>
        <dbReference type="EMBL" id="TFH68780.1"/>
    </source>
</evidence>
<organism evidence="5 6">
    <name type="scientific">Gammaproteobacteria bacterium LSUCC0057</name>
    <dbReference type="NCBI Taxonomy" id="2559237"/>
    <lineage>
        <taxon>Bacteria</taxon>
        <taxon>Pseudomonadati</taxon>
        <taxon>Pseudomonadota</taxon>
        <taxon>Gammaproteobacteria</taxon>
        <taxon>Cellvibrionales</taxon>
        <taxon>Porticoccaceae</taxon>
        <taxon>SAR92 clade</taxon>
    </lineage>
</organism>
<dbReference type="AlphaFoldDB" id="A0A4Y8UJ85"/>
<dbReference type="SMART" id="SM01230">
    <property type="entry name" value="Gln-synt_C"/>
    <property type="match status" value="1"/>
</dbReference>
<dbReference type="GO" id="GO:0006598">
    <property type="term" value="P:polyamine catabolic process"/>
    <property type="evidence" value="ECO:0007669"/>
    <property type="project" value="TreeGrafter"/>
</dbReference>
<keyword evidence="1" id="KW-0436">Ligase</keyword>
<dbReference type="Proteomes" id="UP000298133">
    <property type="component" value="Unassembled WGS sequence"/>
</dbReference>
<evidence type="ECO:0000256" key="1">
    <source>
        <dbReference type="ARBA" id="ARBA00022598"/>
    </source>
</evidence>
<dbReference type="Gene3D" id="3.30.590.10">
    <property type="entry name" value="Glutamine synthetase/guanido kinase, catalytic domain"/>
    <property type="match status" value="1"/>
</dbReference>
<evidence type="ECO:0000313" key="6">
    <source>
        <dbReference type="Proteomes" id="UP000298133"/>
    </source>
</evidence>
<dbReference type="SUPFAM" id="SSF54368">
    <property type="entry name" value="Glutamine synthetase, N-terminal domain"/>
    <property type="match status" value="1"/>
</dbReference>
<evidence type="ECO:0000256" key="2">
    <source>
        <dbReference type="PROSITE-ProRule" id="PRU01331"/>
    </source>
</evidence>
<reference evidence="5 6" key="1">
    <citation type="submission" date="2019-03" db="EMBL/GenBank/DDBJ databases">
        <title>Draft genome of Gammaproteobacteria bacterium LSUCC0057, a member of the SAR92 clade.</title>
        <authorList>
            <person name="Lanclos V.C."/>
            <person name="Doiron C."/>
            <person name="Henson M.W."/>
            <person name="Thrash J.C."/>
        </authorList>
    </citation>
    <scope>NUCLEOTIDE SEQUENCE [LARGE SCALE GENOMIC DNA]</scope>
    <source>
        <strain evidence="5 6">LSUCC0057</strain>
    </source>
</reference>
<dbReference type="PANTHER" id="PTHR43785:SF12">
    <property type="entry name" value="TYPE-1 GLUTAMINE SYNTHETASE 2"/>
    <property type="match status" value="1"/>
</dbReference>
<dbReference type="EMBL" id="SPIA01000001">
    <property type="protein sequence ID" value="TFH68780.1"/>
    <property type="molecule type" value="Genomic_DNA"/>
</dbReference>
<dbReference type="SUPFAM" id="SSF55931">
    <property type="entry name" value="Glutamine synthetase/guanido kinase"/>
    <property type="match status" value="1"/>
</dbReference>
<dbReference type="Gene3D" id="3.10.20.70">
    <property type="entry name" value="Glutamine synthetase, N-terminal domain"/>
    <property type="match status" value="1"/>
</dbReference>
<dbReference type="GO" id="GO:0004356">
    <property type="term" value="F:glutamine synthetase activity"/>
    <property type="evidence" value="ECO:0007669"/>
    <property type="project" value="InterPro"/>
</dbReference>
<feature type="domain" description="GS catalytic" evidence="4">
    <location>
        <begin position="124"/>
        <end position="455"/>
    </location>
</feature>
<dbReference type="InterPro" id="IPR008146">
    <property type="entry name" value="Gln_synth_cat_dom"/>
</dbReference>
<protein>
    <submittedName>
        <fullName evidence="5">Glutamine synthetase</fullName>
    </submittedName>
</protein>